<dbReference type="Pfam" id="PF13191">
    <property type="entry name" value="AAA_16"/>
    <property type="match status" value="1"/>
</dbReference>
<dbReference type="SUPFAM" id="SSF52540">
    <property type="entry name" value="P-loop containing nucleoside triphosphate hydrolases"/>
    <property type="match status" value="1"/>
</dbReference>
<protein>
    <submittedName>
        <fullName evidence="4">AAA family ATPase</fullName>
    </submittedName>
</protein>
<dbReference type="InterPro" id="IPR027417">
    <property type="entry name" value="P-loop_NTPase"/>
</dbReference>
<keyword evidence="2" id="KW-0067">ATP-binding</keyword>
<reference evidence="4 5" key="1">
    <citation type="submission" date="2024-06" db="EMBL/GenBank/DDBJ databases">
        <title>Draft genome sequence of Geodermatophilus badlandi, a novel member of the Geodermatophilaceae isolated from badland sedimentary rocks in the Red desert, Wyoming, USA.</title>
        <authorList>
            <person name="Ben Tekaya S."/>
            <person name="Nouioui I."/>
            <person name="Flores G.M."/>
            <person name="Shaal M.N."/>
            <person name="Bredoire F."/>
            <person name="Basile F."/>
            <person name="Van Diepen L."/>
            <person name="Ward N.L."/>
        </authorList>
    </citation>
    <scope>NUCLEOTIDE SEQUENCE [LARGE SCALE GENOMIC DNA]</scope>
    <source>
        <strain evidence="4 5">WL48A</strain>
    </source>
</reference>
<proteinExistence type="predicted"/>
<dbReference type="PANTHER" id="PTHR16305">
    <property type="entry name" value="TESTICULAR SOLUBLE ADENYLYL CYCLASE"/>
    <property type="match status" value="1"/>
</dbReference>
<organism evidence="4 5">
    <name type="scientific">Geodermatophilus maliterrae</name>
    <dbReference type="NCBI Taxonomy" id="3162531"/>
    <lineage>
        <taxon>Bacteria</taxon>
        <taxon>Bacillati</taxon>
        <taxon>Actinomycetota</taxon>
        <taxon>Actinomycetes</taxon>
        <taxon>Geodermatophilales</taxon>
        <taxon>Geodermatophilaceae</taxon>
        <taxon>Geodermatophilus</taxon>
    </lineage>
</organism>
<dbReference type="PANTHER" id="PTHR16305:SF35">
    <property type="entry name" value="TRANSCRIPTIONAL ACTIVATOR DOMAIN"/>
    <property type="match status" value="1"/>
</dbReference>
<name>A0ABV3XEK5_9ACTN</name>
<dbReference type="EMBL" id="JBFNXQ010000031">
    <property type="protein sequence ID" value="MEX5719010.1"/>
    <property type="molecule type" value="Genomic_DNA"/>
</dbReference>
<dbReference type="Gene3D" id="1.10.10.10">
    <property type="entry name" value="Winged helix-like DNA-binding domain superfamily/Winged helix DNA-binding domain"/>
    <property type="match status" value="1"/>
</dbReference>
<dbReference type="Proteomes" id="UP001560045">
    <property type="component" value="Unassembled WGS sequence"/>
</dbReference>
<feature type="domain" description="HTH luxR-type" evidence="3">
    <location>
        <begin position="869"/>
        <end position="934"/>
    </location>
</feature>
<dbReference type="Pfam" id="PF00196">
    <property type="entry name" value="GerE"/>
    <property type="match status" value="1"/>
</dbReference>
<dbReference type="InterPro" id="IPR036388">
    <property type="entry name" value="WH-like_DNA-bd_sf"/>
</dbReference>
<dbReference type="SUPFAM" id="SSF46894">
    <property type="entry name" value="C-terminal effector domain of the bipartite response regulators"/>
    <property type="match status" value="1"/>
</dbReference>
<comment type="caution">
    <text evidence="4">The sequence shown here is derived from an EMBL/GenBank/DDBJ whole genome shotgun (WGS) entry which is preliminary data.</text>
</comment>
<dbReference type="InterPro" id="IPR000792">
    <property type="entry name" value="Tscrpt_reg_LuxR_C"/>
</dbReference>
<dbReference type="PROSITE" id="PS00622">
    <property type="entry name" value="HTH_LUXR_1"/>
    <property type="match status" value="1"/>
</dbReference>
<evidence type="ECO:0000256" key="2">
    <source>
        <dbReference type="ARBA" id="ARBA00022840"/>
    </source>
</evidence>
<keyword evidence="1" id="KW-0547">Nucleotide-binding</keyword>
<dbReference type="InterPro" id="IPR016032">
    <property type="entry name" value="Sig_transdc_resp-reg_C-effctor"/>
</dbReference>
<dbReference type="CDD" id="cd06170">
    <property type="entry name" value="LuxR_C_like"/>
    <property type="match status" value="1"/>
</dbReference>
<evidence type="ECO:0000259" key="3">
    <source>
        <dbReference type="PROSITE" id="PS50043"/>
    </source>
</evidence>
<accession>A0ABV3XEK5</accession>
<evidence type="ECO:0000313" key="5">
    <source>
        <dbReference type="Proteomes" id="UP001560045"/>
    </source>
</evidence>
<keyword evidence="5" id="KW-1185">Reference proteome</keyword>
<sequence>MAHALLDREAETSALERQLAQVRTGVGCTVLVDGPAGIGKSTLLGYAARLAEGWGFRVLRARGGPLEQSAGWGIARQLLAPVVRGPEWDELAVGAAGLAQRALEPDLDTPAPVGDAMHAAAHGLSWLVSGLAERSPTVLVVDDVQWADRPSLRWLVQLTRQLPDLPVAIVCAVRTGEGPSETDELTELLLAVAGPPVRPRPLGPGAVESLVRDRLPVAGASFARACHAVTSGNPFLLHALVDHLLAEGLEPTDEVAATLPAFGPGQVARSVRQQLSRLPDGASDLATAFAVLGREAPLRHAGALAGLAPPEALRLADALRSAGLVEADSGRYAFVHPLVMGALYNALPPGERALRHSRAAQLLERERSDPELVALHLLRTEPFGDPATVELLRVAARHAGARGAPESAATFLRRALVEPPAHPAEEADLRSELGLALAAHLQPEAPDLLCDAVALAASPDQRARIALSGARALGLAGHFDAAIRVCRSGLQQSGGTSPALLARLESELIGNAWLHASTIPEARDRLSRVPVATRTSGLWRVHVAWRAVFDGRPVAEVRAELDPALRDGSLDEPDSILGSSVKFMLVACGDLDAAQELCGALIDMARPRGWSIALAHGCFLRAIALVQAGRVRDAEADARLSFDVKLAASPPPALNWSLFPLVDALTELGAPADADAALAAAGQQGDPPPGALASPLLLESRARLRLAQGRPVDAHVDAQAAGDRWAEVGVVHPGVAAWRVVDAEALAALGDRASGRQLATEHLDLAERLTLPGPYGAGLRAVARNAERDETVDLLERAVAVLAGSPAQLEHVRALVDLGAALRRANHREAASEALRRALDLATRGGMQRLARRSREELCACGARPRRSAVSGIESLTPAEHRVAALAARGEGNREIAQQLYVTRRTVETHLTHVFQKLRITTRVELPRQLTAASTAAPVATAARSDG</sequence>
<dbReference type="PROSITE" id="PS50043">
    <property type="entry name" value="HTH_LUXR_2"/>
    <property type="match status" value="1"/>
</dbReference>
<gene>
    <name evidence="4" type="ORF">ABQ292_11640</name>
</gene>
<dbReference type="SMART" id="SM00421">
    <property type="entry name" value="HTH_LUXR"/>
    <property type="match status" value="1"/>
</dbReference>
<dbReference type="RefSeq" id="WP_369206419.1">
    <property type="nucleotide sequence ID" value="NZ_JBFNXQ010000031.1"/>
</dbReference>
<dbReference type="InterPro" id="IPR041664">
    <property type="entry name" value="AAA_16"/>
</dbReference>
<evidence type="ECO:0000313" key="4">
    <source>
        <dbReference type="EMBL" id="MEX5719010.1"/>
    </source>
</evidence>
<evidence type="ECO:0000256" key="1">
    <source>
        <dbReference type="ARBA" id="ARBA00022741"/>
    </source>
</evidence>
<dbReference type="PRINTS" id="PR00038">
    <property type="entry name" value="HTHLUXR"/>
</dbReference>